<evidence type="ECO:0000256" key="1">
    <source>
        <dbReference type="SAM" id="Phobius"/>
    </source>
</evidence>
<keyword evidence="1" id="KW-0812">Transmembrane</keyword>
<dbReference type="AlphaFoldDB" id="A0A125DMB6"/>
<dbReference type="Proteomes" id="UP000060630">
    <property type="component" value="Unassembled WGS sequence"/>
</dbReference>
<feature type="transmembrane region" description="Helical" evidence="1">
    <location>
        <begin position="12"/>
        <end position="34"/>
    </location>
</feature>
<sequence>MANNPSSSRSIVLQGYSLGAAVAVGLLAVLLARWHVVGTPVPPSLNSARFSVAVLAGPKQAAQTAPQNTDKVAEAVAPSKEPVNEPVVAAKRDTSLPKAVKAAQEATPSKEEVTKPVEVLPPAQVSMPGGQLMAEDTSIGDSAADPFEIKPRQVYIRLLVNANGQVIRFGVIRSGGDPMRDSLILKAMRSRTYSTNKLVRVEGNEPLWQLDMVLDYGNNDFLP</sequence>
<dbReference type="EMBL" id="LPHD01000049">
    <property type="protein sequence ID" value="KWA83865.1"/>
    <property type="molecule type" value="Genomic_DNA"/>
</dbReference>
<gene>
    <name evidence="2" type="ORF">WL29_21095</name>
</gene>
<dbReference type="SUPFAM" id="SSF74653">
    <property type="entry name" value="TolA/TonB C-terminal domain"/>
    <property type="match status" value="1"/>
</dbReference>
<keyword evidence="1" id="KW-1133">Transmembrane helix</keyword>
<evidence type="ECO:0000313" key="2">
    <source>
        <dbReference type="EMBL" id="KWA83865.1"/>
    </source>
</evidence>
<keyword evidence="1" id="KW-0472">Membrane</keyword>
<reference evidence="2 3" key="1">
    <citation type="submission" date="2015-11" db="EMBL/GenBank/DDBJ databases">
        <title>Expanding the genomic diversity of Burkholderia species for the development of highly accurate diagnostics.</title>
        <authorList>
            <person name="Sahl J."/>
            <person name="Keim P."/>
            <person name="Wagner D."/>
        </authorList>
    </citation>
    <scope>NUCLEOTIDE SEQUENCE [LARGE SCALE GENOMIC DNA]</scope>
    <source>
        <strain evidence="2 3">MSMB2087WGS</strain>
    </source>
</reference>
<organism evidence="2 3">
    <name type="scientific">Burkholderia ubonensis</name>
    <dbReference type="NCBI Taxonomy" id="101571"/>
    <lineage>
        <taxon>Bacteria</taxon>
        <taxon>Pseudomonadati</taxon>
        <taxon>Pseudomonadota</taxon>
        <taxon>Betaproteobacteria</taxon>
        <taxon>Burkholderiales</taxon>
        <taxon>Burkholderiaceae</taxon>
        <taxon>Burkholderia</taxon>
        <taxon>Burkholderia cepacia complex</taxon>
    </lineage>
</organism>
<accession>A0A125DMB6</accession>
<evidence type="ECO:0000313" key="3">
    <source>
        <dbReference type="Proteomes" id="UP000060630"/>
    </source>
</evidence>
<protein>
    <submittedName>
        <fullName evidence="2">Uncharacterized protein</fullName>
    </submittedName>
</protein>
<comment type="caution">
    <text evidence="2">The sequence shown here is derived from an EMBL/GenBank/DDBJ whole genome shotgun (WGS) entry which is preliminary data.</text>
</comment>
<dbReference type="RefSeq" id="WP_157657689.1">
    <property type="nucleotide sequence ID" value="NZ_LPHD01000049.1"/>
</dbReference>
<proteinExistence type="predicted"/>
<name>A0A125DMB6_9BURK</name>